<dbReference type="RefSeq" id="WP_378259856.1">
    <property type="nucleotide sequence ID" value="NZ_JBHSIT010000008.1"/>
</dbReference>
<organism evidence="1 2">
    <name type="scientific">Actinomadura gamaensis</name>
    <dbReference type="NCBI Taxonomy" id="1763541"/>
    <lineage>
        <taxon>Bacteria</taxon>
        <taxon>Bacillati</taxon>
        <taxon>Actinomycetota</taxon>
        <taxon>Actinomycetes</taxon>
        <taxon>Streptosporangiales</taxon>
        <taxon>Thermomonosporaceae</taxon>
        <taxon>Actinomadura</taxon>
    </lineage>
</organism>
<dbReference type="Pfam" id="PF04978">
    <property type="entry name" value="MST"/>
    <property type="match status" value="1"/>
</dbReference>
<evidence type="ECO:0000313" key="1">
    <source>
        <dbReference type="EMBL" id="MFC4911207.1"/>
    </source>
</evidence>
<dbReference type="InterPro" id="IPR007061">
    <property type="entry name" value="MST-like"/>
</dbReference>
<dbReference type="SUPFAM" id="SSF109854">
    <property type="entry name" value="DinB/YfiT-like putative metalloenzymes"/>
    <property type="match status" value="1"/>
</dbReference>
<name>A0ABV9U3Z5_9ACTN</name>
<accession>A0ABV9U3Z5</accession>
<comment type="caution">
    <text evidence="1">The sequence shown here is derived from an EMBL/GenBank/DDBJ whole genome shotgun (WGS) entry which is preliminary data.</text>
</comment>
<dbReference type="InterPro" id="IPR034660">
    <property type="entry name" value="DinB/YfiT-like"/>
</dbReference>
<protein>
    <submittedName>
        <fullName evidence="1">DinB family protein</fullName>
    </submittedName>
</protein>
<evidence type="ECO:0000313" key="2">
    <source>
        <dbReference type="Proteomes" id="UP001595872"/>
    </source>
</evidence>
<gene>
    <name evidence="1" type="ORF">ACFPCY_28125</name>
</gene>
<proteinExistence type="predicted"/>
<reference evidence="2" key="1">
    <citation type="journal article" date="2019" name="Int. J. Syst. Evol. Microbiol.">
        <title>The Global Catalogue of Microorganisms (GCM) 10K type strain sequencing project: providing services to taxonomists for standard genome sequencing and annotation.</title>
        <authorList>
            <consortium name="The Broad Institute Genomics Platform"/>
            <consortium name="The Broad Institute Genome Sequencing Center for Infectious Disease"/>
            <person name="Wu L."/>
            <person name="Ma J."/>
        </authorList>
    </citation>
    <scope>NUCLEOTIDE SEQUENCE [LARGE SCALE GENOMIC DNA]</scope>
    <source>
        <strain evidence="2">KLKA75</strain>
    </source>
</reference>
<keyword evidence="2" id="KW-1185">Reference proteome</keyword>
<dbReference type="EMBL" id="JBHSIT010000008">
    <property type="protein sequence ID" value="MFC4911207.1"/>
    <property type="molecule type" value="Genomic_DNA"/>
</dbReference>
<sequence>MANPSFSRLAAVTTSNNERKVLEAFLDHYRDVIASTLDDLDEQQARTRLVPSLTTPIGLVSHCTADERSWFQYVLAGRPWSEIESPRSSQDASWHVPDDTHIPDVIAAYNATCAESREIAARFALDDEIAYDDHRVTLRWIYVHMIEELARHAGHADILREQLKTQETPRPRPT</sequence>
<dbReference type="Proteomes" id="UP001595872">
    <property type="component" value="Unassembled WGS sequence"/>
</dbReference>
<dbReference type="Gene3D" id="1.20.120.450">
    <property type="entry name" value="dinb family like domain"/>
    <property type="match status" value="1"/>
</dbReference>